<dbReference type="GO" id="GO:0046872">
    <property type="term" value="F:metal ion binding"/>
    <property type="evidence" value="ECO:0007669"/>
    <property type="project" value="UniProtKB-UniRule"/>
</dbReference>
<comment type="catalytic activity">
    <reaction evidence="1 18 19">
        <text>(6R)-NADHX = (6S)-NADHX</text>
        <dbReference type="Rhea" id="RHEA:32215"/>
        <dbReference type="ChEBI" id="CHEBI:64074"/>
        <dbReference type="ChEBI" id="CHEBI:64075"/>
        <dbReference type="EC" id="5.1.99.6"/>
    </reaction>
</comment>
<evidence type="ECO:0000256" key="10">
    <source>
        <dbReference type="ARBA" id="ARBA00023027"/>
    </source>
</evidence>
<accession>A0A2R7YZC2</accession>
<feature type="binding site" evidence="17">
    <location>
        <position position="292"/>
    </location>
    <ligand>
        <name>(6S)-NADPHX</name>
        <dbReference type="ChEBI" id="CHEBI:64076"/>
    </ligand>
</feature>
<evidence type="ECO:0000256" key="17">
    <source>
        <dbReference type="HAMAP-Rule" id="MF_01965"/>
    </source>
</evidence>
<feature type="binding site" evidence="17">
    <location>
        <position position="334"/>
    </location>
    <ligand>
        <name>(6S)-NADPHX</name>
        <dbReference type="ChEBI" id="CHEBI:64076"/>
    </ligand>
</feature>
<sequence>MRSAHTVGQVRDAEADLMRDLPDGALMQRAAAGLASAVIDLLGGGYGRRVLLLVGSGDNGGDALFAGALLRRRGVGVEALLLGSSAHEAGLAALLTSGGSVVESVADVDRATDVVVDAIVGIGGRPGLKPEAAGAVAALEGIPVVAVDVPSGVGVDTGEVDGPHVHADLTVTFGTHKVAHLVDPAAQASGAVHLVDIGLDLPEAAVEALQPADVAALVPRPGGDAQKYSRGVVGVRAGSETYPGAALLCVAGASCGLVGMVRYVGHAADAVRSTHPEVVGDGRVQAWVVGPGGGDEAGEALAAALADSVPVVVDADALSHVGAPLAVPAVLTPHAGELAAMLGADRTEIEARPLHFARRAAEAYDTVVLLKGRRTLVARPDGRVRVTTTGVPWLATAGAGDVLAGLVGALLAAGLSPWDAASVGSWLHGAAATEASAGGPIVARDVAHALGGVLRSLI</sequence>
<dbReference type="CDD" id="cd01171">
    <property type="entry name" value="YXKO-related"/>
    <property type="match status" value="1"/>
</dbReference>
<feature type="binding site" evidence="18">
    <location>
        <position position="59"/>
    </location>
    <ligand>
        <name>K(+)</name>
        <dbReference type="ChEBI" id="CHEBI:29103"/>
    </ligand>
</feature>
<feature type="binding site" evidence="18">
    <location>
        <position position="148"/>
    </location>
    <ligand>
        <name>(6S)-NADPHX</name>
        <dbReference type="ChEBI" id="CHEBI:64076"/>
    </ligand>
</feature>
<feature type="binding site" evidence="18">
    <location>
        <position position="151"/>
    </location>
    <ligand>
        <name>K(+)</name>
        <dbReference type="ChEBI" id="CHEBI:29103"/>
    </ligand>
</feature>
<dbReference type="GO" id="GO:0046496">
    <property type="term" value="P:nicotinamide nucleotide metabolic process"/>
    <property type="evidence" value="ECO:0007669"/>
    <property type="project" value="UniProtKB-UniRule"/>
</dbReference>
<comment type="similarity">
    <text evidence="17">Belongs to the NnrD/CARKD family.</text>
</comment>
<dbReference type="GO" id="GO:0110051">
    <property type="term" value="P:metabolite repair"/>
    <property type="evidence" value="ECO:0007669"/>
    <property type="project" value="TreeGrafter"/>
</dbReference>
<feature type="domain" description="YjeF N-terminal" evidence="21">
    <location>
        <begin position="10"/>
        <end position="205"/>
    </location>
</feature>
<comment type="catalytic activity">
    <reaction evidence="2 18 19">
        <text>(6R)-NADPHX = (6S)-NADPHX</text>
        <dbReference type="Rhea" id="RHEA:32227"/>
        <dbReference type="ChEBI" id="CHEBI:64076"/>
        <dbReference type="ChEBI" id="CHEBI:64077"/>
        <dbReference type="EC" id="5.1.99.6"/>
    </reaction>
</comment>
<dbReference type="SUPFAM" id="SSF53613">
    <property type="entry name" value="Ribokinase-like"/>
    <property type="match status" value="1"/>
</dbReference>
<dbReference type="InterPro" id="IPR004443">
    <property type="entry name" value="YjeF_N_dom"/>
</dbReference>
<dbReference type="Pfam" id="PF01256">
    <property type="entry name" value="Carb_kinase"/>
    <property type="match status" value="1"/>
</dbReference>
<evidence type="ECO:0000256" key="13">
    <source>
        <dbReference type="ARBA" id="ARBA00023268"/>
    </source>
</evidence>
<dbReference type="PIRSF" id="PIRSF017184">
    <property type="entry name" value="Nnr"/>
    <property type="match status" value="1"/>
</dbReference>
<dbReference type="AlphaFoldDB" id="A0A2R7YZC2"/>
<dbReference type="Gene3D" id="3.40.1190.20">
    <property type="match status" value="1"/>
</dbReference>
<dbReference type="Gene3D" id="3.40.50.10260">
    <property type="entry name" value="YjeF N-terminal domain"/>
    <property type="match status" value="1"/>
</dbReference>
<evidence type="ECO:0000313" key="22">
    <source>
        <dbReference type="EMBL" id="PUA81737.1"/>
    </source>
</evidence>
<comment type="function">
    <text evidence="18">Catalyzes the epimerization of the S- and R-forms of NAD(P)HX, a damaged form of NAD(P)H that is a result of enzymatic or heat-dependent hydration. This is a prerequisite for the S-specific NAD(P)H-hydrate dehydratase to allow the repair of both epimers of NAD(P)HX.</text>
</comment>
<evidence type="ECO:0000313" key="23">
    <source>
        <dbReference type="Proteomes" id="UP000244867"/>
    </source>
</evidence>
<evidence type="ECO:0000256" key="9">
    <source>
        <dbReference type="ARBA" id="ARBA00022958"/>
    </source>
</evidence>
<dbReference type="HAMAP" id="MF_01965">
    <property type="entry name" value="NADHX_dehydratase"/>
    <property type="match status" value="1"/>
</dbReference>
<keyword evidence="7 17" id="KW-0067">ATP-binding</keyword>
<evidence type="ECO:0000256" key="3">
    <source>
        <dbReference type="ARBA" id="ARBA00006001"/>
    </source>
</evidence>
<keyword evidence="11 18" id="KW-0413">Isomerase</keyword>
<evidence type="ECO:0000259" key="20">
    <source>
        <dbReference type="PROSITE" id="PS51383"/>
    </source>
</evidence>
<dbReference type="InterPro" id="IPR030677">
    <property type="entry name" value="Nnr"/>
</dbReference>
<keyword evidence="10 17" id="KW-0520">NAD</keyword>
<dbReference type="EMBL" id="PYXZ01000002">
    <property type="protein sequence ID" value="PUA81737.1"/>
    <property type="molecule type" value="Genomic_DNA"/>
</dbReference>
<reference evidence="22 23" key="1">
    <citation type="submission" date="2018-03" db="EMBL/GenBank/DDBJ databases">
        <authorList>
            <person name="Keele B.F."/>
        </authorList>
    </citation>
    <scope>NUCLEOTIDE SEQUENCE [LARGE SCALE GENOMIC DNA]</scope>
    <source>
        <strain evidence="22 23">IB-3</strain>
    </source>
</reference>
<evidence type="ECO:0000256" key="11">
    <source>
        <dbReference type="ARBA" id="ARBA00023235"/>
    </source>
</evidence>
<comment type="catalytic activity">
    <reaction evidence="15 17 19">
        <text>(6S)-NADHX + ADP = AMP + phosphate + NADH + H(+)</text>
        <dbReference type="Rhea" id="RHEA:32223"/>
        <dbReference type="ChEBI" id="CHEBI:15378"/>
        <dbReference type="ChEBI" id="CHEBI:43474"/>
        <dbReference type="ChEBI" id="CHEBI:57945"/>
        <dbReference type="ChEBI" id="CHEBI:64074"/>
        <dbReference type="ChEBI" id="CHEBI:456215"/>
        <dbReference type="ChEBI" id="CHEBI:456216"/>
        <dbReference type="EC" id="4.2.1.136"/>
    </reaction>
</comment>
<comment type="similarity">
    <text evidence="18">Belongs to the NnrE/AIBP family.</text>
</comment>
<keyword evidence="9 18" id="KW-0630">Potassium</keyword>
<comment type="cofactor">
    <cofactor evidence="18 19">
        <name>K(+)</name>
        <dbReference type="ChEBI" id="CHEBI:29103"/>
    </cofactor>
    <text evidence="18 19">Binds 1 potassium ion per subunit.</text>
</comment>
<evidence type="ECO:0000256" key="7">
    <source>
        <dbReference type="ARBA" id="ARBA00022840"/>
    </source>
</evidence>
<keyword evidence="13" id="KW-0511">Multifunctional enzyme</keyword>
<evidence type="ECO:0000259" key="21">
    <source>
        <dbReference type="PROSITE" id="PS51385"/>
    </source>
</evidence>
<dbReference type="EC" id="5.1.99.6" evidence="19"/>
<feature type="binding site" evidence="17">
    <location>
        <position position="400"/>
    </location>
    <ligand>
        <name>AMP</name>
        <dbReference type="ChEBI" id="CHEBI:456215"/>
    </ligand>
</feature>
<protein>
    <recommendedName>
        <fullName evidence="19">Bifunctional NAD(P)H-hydrate repair enzyme</fullName>
    </recommendedName>
    <alternativeName>
        <fullName evidence="19">Nicotinamide nucleotide repair protein</fullName>
    </alternativeName>
    <domain>
        <recommendedName>
            <fullName evidence="19">ADP-dependent (S)-NAD(P)H-hydrate dehydratase</fullName>
            <ecNumber evidence="19">4.2.1.136</ecNumber>
        </recommendedName>
        <alternativeName>
            <fullName evidence="19">ADP-dependent NAD(P)HX dehydratase</fullName>
        </alternativeName>
    </domain>
    <domain>
        <recommendedName>
            <fullName evidence="19">NAD(P)H-hydrate epimerase</fullName>
            <ecNumber evidence="19">5.1.99.6</ecNumber>
        </recommendedName>
    </domain>
</protein>
<comment type="similarity">
    <text evidence="4 19">In the C-terminal section; belongs to the NnrD/CARKD family.</text>
</comment>
<keyword evidence="23" id="KW-1185">Reference proteome</keyword>
<dbReference type="GO" id="GO:0005524">
    <property type="term" value="F:ATP binding"/>
    <property type="evidence" value="ECO:0007669"/>
    <property type="project" value="UniProtKB-UniRule"/>
</dbReference>
<comment type="cofactor">
    <cofactor evidence="17">
        <name>Mg(2+)</name>
        <dbReference type="ChEBI" id="CHEBI:18420"/>
    </cofactor>
</comment>
<dbReference type="PANTHER" id="PTHR12592:SF0">
    <property type="entry name" value="ATP-DEPENDENT (S)-NAD(P)H-HYDRATE DEHYDRATASE"/>
    <property type="match status" value="1"/>
</dbReference>
<dbReference type="PROSITE" id="PS51383">
    <property type="entry name" value="YJEF_C_3"/>
    <property type="match status" value="1"/>
</dbReference>
<dbReference type="Pfam" id="PF03853">
    <property type="entry name" value="YjeF_N"/>
    <property type="match status" value="1"/>
</dbReference>
<dbReference type="HAMAP" id="MF_01966">
    <property type="entry name" value="NADHX_epimerase"/>
    <property type="match status" value="1"/>
</dbReference>
<feature type="binding site" evidence="17">
    <location>
        <begin position="371"/>
        <end position="375"/>
    </location>
    <ligand>
        <name>AMP</name>
        <dbReference type="ChEBI" id="CHEBI:456215"/>
    </ligand>
</feature>
<keyword evidence="6 17" id="KW-0547">Nucleotide-binding</keyword>
<dbReference type="PANTHER" id="PTHR12592">
    <property type="entry name" value="ATP-DEPENDENT (S)-NAD(P)H-HYDRATE DEHYDRATASE FAMILY MEMBER"/>
    <property type="match status" value="1"/>
</dbReference>
<evidence type="ECO:0000256" key="16">
    <source>
        <dbReference type="ARBA" id="ARBA00049209"/>
    </source>
</evidence>
<comment type="function">
    <text evidence="17">Catalyzes the dehydration of the S-form of NAD(P)HX at the expense of ADP, which is converted to AMP. Together with NAD(P)HX epimerase, which catalyzes the epimerization of the S- and R-forms, the enzyme allows the repair of both epimers of NAD(P)HX, a damaged form of NAD(P)H that is a result of enzymatic or heat-dependent hydration.</text>
</comment>
<dbReference type="EC" id="4.2.1.136" evidence="19"/>
<feature type="binding site" evidence="17">
    <location>
        <position position="245"/>
    </location>
    <ligand>
        <name>(6S)-NADPHX</name>
        <dbReference type="ChEBI" id="CHEBI:64076"/>
    </ligand>
</feature>
<comment type="caution">
    <text evidence="22">The sequence shown here is derived from an EMBL/GenBank/DDBJ whole genome shotgun (WGS) entry which is preliminary data.</text>
</comment>
<feature type="binding site" evidence="18">
    <location>
        <begin position="58"/>
        <end position="62"/>
    </location>
    <ligand>
        <name>(6S)-NADPHX</name>
        <dbReference type="ChEBI" id="CHEBI:64076"/>
    </ligand>
</feature>
<dbReference type="OrthoDB" id="9806925at2"/>
<dbReference type="PROSITE" id="PS51385">
    <property type="entry name" value="YJEF_N"/>
    <property type="match status" value="1"/>
</dbReference>
<comment type="caution">
    <text evidence="18">Lacks conserved residue(s) required for the propagation of feature annotation.</text>
</comment>
<evidence type="ECO:0000256" key="2">
    <source>
        <dbReference type="ARBA" id="ARBA00000909"/>
    </source>
</evidence>
<organism evidence="22 23">
    <name type="scientific">Nocardioides currus</name>
    <dbReference type="NCBI Taxonomy" id="2133958"/>
    <lineage>
        <taxon>Bacteria</taxon>
        <taxon>Bacillati</taxon>
        <taxon>Actinomycetota</taxon>
        <taxon>Actinomycetes</taxon>
        <taxon>Propionibacteriales</taxon>
        <taxon>Nocardioidaceae</taxon>
        <taxon>Nocardioides</taxon>
    </lineage>
</organism>
<dbReference type="NCBIfam" id="TIGR00197">
    <property type="entry name" value="yjeF_nterm"/>
    <property type="match status" value="1"/>
</dbReference>
<evidence type="ECO:0000256" key="6">
    <source>
        <dbReference type="ARBA" id="ARBA00022741"/>
    </source>
</evidence>
<gene>
    <name evidence="17" type="primary">nnrD</name>
    <name evidence="18" type="synonym">nnrE</name>
    <name evidence="22" type="ORF">C7S10_06625</name>
</gene>
<feature type="binding site" evidence="18">
    <location>
        <position position="117"/>
    </location>
    <ligand>
        <name>K(+)</name>
        <dbReference type="ChEBI" id="CHEBI:29103"/>
    </ligand>
</feature>
<feature type="binding site" evidence="17">
    <location>
        <position position="401"/>
    </location>
    <ligand>
        <name>(6S)-NADPHX</name>
        <dbReference type="ChEBI" id="CHEBI:64076"/>
    </ligand>
</feature>
<dbReference type="InterPro" id="IPR017953">
    <property type="entry name" value="Carbohydrate_kinase_pred_CS"/>
</dbReference>
<evidence type="ECO:0000256" key="5">
    <source>
        <dbReference type="ARBA" id="ARBA00022723"/>
    </source>
</evidence>
<proteinExistence type="inferred from homology"/>
<dbReference type="GO" id="GO:0052855">
    <property type="term" value="F:ADP-dependent NAD(P)H-hydrate dehydratase activity"/>
    <property type="evidence" value="ECO:0007669"/>
    <property type="project" value="UniProtKB-UniRule"/>
</dbReference>
<dbReference type="Proteomes" id="UP000244867">
    <property type="component" value="Unassembled WGS sequence"/>
</dbReference>
<comment type="catalytic activity">
    <reaction evidence="16 17 19">
        <text>(6S)-NADPHX + ADP = AMP + phosphate + NADPH + H(+)</text>
        <dbReference type="Rhea" id="RHEA:32235"/>
        <dbReference type="ChEBI" id="CHEBI:15378"/>
        <dbReference type="ChEBI" id="CHEBI:43474"/>
        <dbReference type="ChEBI" id="CHEBI:57783"/>
        <dbReference type="ChEBI" id="CHEBI:64076"/>
        <dbReference type="ChEBI" id="CHEBI:456215"/>
        <dbReference type="ChEBI" id="CHEBI:456216"/>
        <dbReference type="EC" id="4.2.1.136"/>
    </reaction>
</comment>
<feature type="domain" description="YjeF C-terminal" evidence="20">
    <location>
        <begin position="210"/>
        <end position="457"/>
    </location>
</feature>
<evidence type="ECO:0000256" key="1">
    <source>
        <dbReference type="ARBA" id="ARBA00000013"/>
    </source>
</evidence>
<dbReference type="RefSeq" id="WP_108343619.1">
    <property type="nucleotide sequence ID" value="NZ_PYXZ01000002.1"/>
</dbReference>
<dbReference type="PROSITE" id="PS01050">
    <property type="entry name" value="YJEF_C_2"/>
    <property type="match status" value="1"/>
</dbReference>
<dbReference type="InterPro" id="IPR000631">
    <property type="entry name" value="CARKD"/>
</dbReference>
<dbReference type="GO" id="GO:0052856">
    <property type="term" value="F:NAD(P)HX epimerase activity"/>
    <property type="evidence" value="ECO:0007669"/>
    <property type="project" value="UniProtKB-UniRule"/>
</dbReference>
<evidence type="ECO:0000256" key="19">
    <source>
        <dbReference type="PIRNR" id="PIRNR017184"/>
    </source>
</evidence>
<evidence type="ECO:0000256" key="14">
    <source>
        <dbReference type="ARBA" id="ARBA00025153"/>
    </source>
</evidence>
<comment type="subunit">
    <text evidence="17">Homotetramer.</text>
</comment>
<dbReference type="SUPFAM" id="SSF64153">
    <property type="entry name" value="YjeF N-terminal domain-like"/>
    <property type="match status" value="1"/>
</dbReference>
<comment type="function">
    <text evidence="14 19">Bifunctional enzyme that catalyzes the epimerization of the S- and R-forms of NAD(P)HX and the dehydration of the S-form of NAD(P)HX at the expense of ADP, which is converted to AMP. This allows the repair of both epimers of NAD(P)HX, a damaged form of NAD(P)H that is a result of enzymatic or heat-dependent hydration.</text>
</comment>
<evidence type="ECO:0000256" key="8">
    <source>
        <dbReference type="ARBA" id="ARBA00022857"/>
    </source>
</evidence>
<keyword evidence="12 17" id="KW-0456">Lyase</keyword>
<evidence type="ECO:0000256" key="15">
    <source>
        <dbReference type="ARBA" id="ARBA00048238"/>
    </source>
</evidence>
<name>A0A2R7YZC2_9ACTN</name>
<evidence type="ECO:0000256" key="4">
    <source>
        <dbReference type="ARBA" id="ARBA00009524"/>
    </source>
</evidence>
<keyword evidence="8 17" id="KW-0521">NADP</keyword>
<evidence type="ECO:0000256" key="18">
    <source>
        <dbReference type="HAMAP-Rule" id="MF_01966"/>
    </source>
</evidence>
<keyword evidence="5 18" id="KW-0479">Metal-binding</keyword>
<dbReference type="InterPro" id="IPR036652">
    <property type="entry name" value="YjeF_N_dom_sf"/>
</dbReference>
<evidence type="ECO:0000256" key="12">
    <source>
        <dbReference type="ARBA" id="ARBA00023239"/>
    </source>
</evidence>
<feature type="binding site" evidence="18">
    <location>
        <begin position="121"/>
        <end position="127"/>
    </location>
    <ligand>
        <name>(6S)-NADPHX</name>
        <dbReference type="ChEBI" id="CHEBI:64076"/>
    </ligand>
</feature>
<dbReference type="InterPro" id="IPR029056">
    <property type="entry name" value="Ribokinase-like"/>
</dbReference>
<comment type="similarity">
    <text evidence="3 19">In the N-terminal section; belongs to the NnrE/AIBP family.</text>
</comment>